<reference evidence="2 3" key="1">
    <citation type="submission" date="2023-03" db="EMBL/GenBank/DDBJ databases">
        <title>Bacillus Genome Sequencing.</title>
        <authorList>
            <person name="Dunlap C."/>
        </authorList>
    </citation>
    <scope>NUCLEOTIDE SEQUENCE [LARGE SCALE GENOMIC DNA]</scope>
    <source>
        <strain evidence="2 3">B-14544</strain>
    </source>
</reference>
<evidence type="ECO:0000313" key="2">
    <source>
        <dbReference type="EMBL" id="MED3563416.1"/>
    </source>
</evidence>
<name>A0ABU6NB13_9BACI</name>
<keyword evidence="3" id="KW-1185">Reference proteome</keyword>
<dbReference type="Proteomes" id="UP001330749">
    <property type="component" value="Unassembled WGS sequence"/>
</dbReference>
<protein>
    <submittedName>
        <fullName evidence="2">DUF3231 family protein</fullName>
    </submittedName>
</protein>
<dbReference type="RefSeq" id="WP_327968461.1">
    <property type="nucleotide sequence ID" value="NZ_JARMQG010000172.1"/>
</dbReference>
<comment type="caution">
    <text evidence="2">The sequence shown here is derived from an EMBL/GenBank/DDBJ whole genome shotgun (WGS) entry which is preliminary data.</text>
</comment>
<evidence type="ECO:0000313" key="3">
    <source>
        <dbReference type="Proteomes" id="UP001330749"/>
    </source>
</evidence>
<dbReference type="InterPro" id="IPR021617">
    <property type="entry name" value="DUF3231"/>
</dbReference>
<feature type="compositionally biased region" description="Polar residues" evidence="1">
    <location>
        <begin position="91"/>
        <end position="101"/>
    </location>
</feature>
<sequence>MCPDVLEAIKNVVQSLVDDEPKSPLHVGEVMACWLFLTLCAETQVQTEAGMNSTTDPELRKALHTAVELFKSQKEKLTAFLRSEGVPLPPTSESKPISDPNSVPLGVKLTDKELANSLRKKISMAITNCANGSAQTIRTDVGMMWAKFLQEHITFYTTLKAQMRKRGWLQAPPPYYPPGSPNTGR</sequence>
<evidence type="ECO:0000256" key="1">
    <source>
        <dbReference type="SAM" id="MobiDB-lite"/>
    </source>
</evidence>
<dbReference type="InterPro" id="IPR012347">
    <property type="entry name" value="Ferritin-like"/>
</dbReference>
<feature type="region of interest" description="Disordered" evidence="1">
    <location>
        <begin position="84"/>
        <end position="104"/>
    </location>
</feature>
<accession>A0ABU6NB13</accession>
<gene>
    <name evidence="2" type="ORF">P4447_13320</name>
</gene>
<organism evidence="2 3">
    <name type="scientific">Bacillus xiapuensis</name>
    <dbReference type="NCBI Taxonomy" id="2014075"/>
    <lineage>
        <taxon>Bacteria</taxon>
        <taxon>Bacillati</taxon>
        <taxon>Bacillota</taxon>
        <taxon>Bacilli</taxon>
        <taxon>Bacillales</taxon>
        <taxon>Bacillaceae</taxon>
        <taxon>Bacillus</taxon>
    </lineage>
</organism>
<dbReference type="Gene3D" id="1.20.1260.10">
    <property type="match status" value="1"/>
</dbReference>
<proteinExistence type="predicted"/>
<dbReference type="EMBL" id="JARMQG010000172">
    <property type="protein sequence ID" value="MED3563416.1"/>
    <property type="molecule type" value="Genomic_DNA"/>
</dbReference>
<dbReference type="Pfam" id="PF11553">
    <property type="entry name" value="DUF3231"/>
    <property type="match status" value="1"/>
</dbReference>